<dbReference type="GO" id="GO:0000977">
    <property type="term" value="F:RNA polymerase II transcription regulatory region sequence-specific DNA binding"/>
    <property type="evidence" value="ECO:0007669"/>
    <property type="project" value="TreeGrafter"/>
</dbReference>
<feature type="compositionally biased region" description="Acidic residues" evidence="7">
    <location>
        <begin position="173"/>
        <end position="182"/>
    </location>
</feature>
<evidence type="ECO:0000256" key="1">
    <source>
        <dbReference type="ARBA" id="ARBA00004123"/>
    </source>
</evidence>
<dbReference type="GO" id="GO:0030182">
    <property type="term" value="P:neuron differentiation"/>
    <property type="evidence" value="ECO:0007669"/>
    <property type="project" value="UniProtKB-ARBA"/>
</dbReference>
<dbReference type="AlphaFoldDB" id="A0A2A2JXG4"/>
<protein>
    <recommendedName>
        <fullName evidence="8">Homeobox domain-containing protein</fullName>
    </recommendedName>
</protein>
<keyword evidence="4 5" id="KW-0539">Nucleus</keyword>
<dbReference type="SMART" id="SM00389">
    <property type="entry name" value="HOX"/>
    <property type="match status" value="1"/>
</dbReference>
<feature type="domain" description="Homeobox" evidence="8">
    <location>
        <begin position="90"/>
        <end position="150"/>
    </location>
</feature>
<proteinExistence type="predicted"/>
<dbReference type="Proteomes" id="UP000218231">
    <property type="component" value="Unassembled WGS sequence"/>
</dbReference>
<dbReference type="PANTHER" id="PTHR24329:SF560">
    <property type="entry name" value="HOMEOBOX DOMAIN-CONTAINING PROTEIN"/>
    <property type="match status" value="1"/>
</dbReference>
<evidence type="ECO:0000313" key="10">
    <source>
        <dbReference type="Proteomes" id="UP000218231"/>
    </source>
</evidence>
<feature type="DNA-binding region" description="Homeobox" evidence="5">
    <location>
        <begin position="92"/>
        <end position="151"/>
    </location>
</feature>
<dbReference type="OrthoDB" id="6159439at2759"/>
<dbReference type="Pfam" id="PF00046">
    <property type="entry name" value="Homeodomain"/>
    <property type="match status" value="1"/>
</dbReference>
<dbReference type="CDD" id="cd00086">
    <property type="entry name" value="homeodomain"/>
    <property type="match status" value="1"/>
</dbReference>
<feature type="compositionally biased region" description="Basic and acidic residues" evidence="7">
    <location>
        <begin position="150"/>
        <end position="164"/>
    </location>
</feature>
<dbReference type="PANTHER" id="PTHR24329">
    <property type="entry name" value="HOMEOBOX PROTEIN ARISTALESS"/>
    <property type="match status" value="1"/>
</dbReference>
<evidence type="ECO:0000313" key="9">
    <source>
        <dbReference type="EMBL" id="PAV66282.1"/>
    </source>
</evidence>
<reference evidence="9 10" key="1">
    <citation type="journal article" date="2017" name="Curr. Biol.">
        <title>Genome architecture and evolution of a unichromosomal asexual nematode.</title>
        <authorList>
            <person name="Fradin H."/>
            <person name="Zegar C."/>
            <person name="Gutwein M."/>
            <person name="Lucas J."/>
            <person name="Kovtun M."/>
            <person name="Corcoran D."/>
            <person name="Baugh L.R."/>
            <person name="Kiontke K."/>
            <person name="Gunsalus K."/>
            <person name="Fitch D.H."/>
            <person name="Piano F."/>
        </authorList>
    </citation>
    <scope>NUCLEOTIDE SEQUENCE [LARGE SCALE GENOMIC DNA]</scope>
    <source>
        <strain evidence="9">PF1309</strain>
    </source>
</reference>
<dbReference type="InterPro" id="IPR017970">
    <property type="entry name" value="Homeobox_CS"/>
</dbReference>
<evidence type="ECO:0000259" key="8">
    <source>
        <dbReference type="PROSITE" id="PS50071"/>
    </source>
</evidence>
<dbReference type="InterPro" id="IPR001356">
    <property type="entry name" value="HD"/>
</dbReference>
<name>A0A2A2JXG4_9BILA</name>
<dbReference type="FunFam" id="1.10.10.60:FF:000679">
    <property type="entry name" value="Homeobox protein aristaless"/>
    <property type="match status" value="1"/>
</dbReference>
<dbReference type="InterPro" id="IPR050649">
    <property type="entry name" value="Paired_Homeobox_TFs"/>
</dbReference>
<comment type="subcellular location">
    <subcellularLocation>
        <location evidence="1 5 6">Nucleus</location>
    </subcellularLocation>
</comment>
<evidence type="ECO:0000256" key="5">
    <source>
        <dbReference type="PROSITE-ProRule" id="PRU00108"/>
    </source>
</evidence>
<dbReference type="PROSITE" id="PS00027">
    <property type="entry name" value="HOMEOBOX_1"/>
    <property type="match status" value="1"/>
</dbReference>
<feature type="region of interest" description="Disordered" evidence="7">
    <location>
        <begin position="144"/>
        <end position="239"/>
    </location>
</feature>
<comment type="caution">
    <text evidence="9">The sequence shown here is derived from an EMBL/GenBank/DDBJ whole genome shotgun (WGS) entry which is preliminary data.</text>
</comment>
<dbReference type="InterPro" id="IPR009057">
    <property type="entry name" value="Homeodomain-like_sf"/>
</dbReference>
<dbReference type="Gene3D" id="1.10.10.60">
    <property type="entry name" value="Homeodomain-like"/>
    <property type="match status" value="1"/>
</dbReference>
<dbReference type="PROSITE" id="PS50071">
    <property type="entry name" value="HOMEOBOX_2"/>
    <property type="match status" value="1"/>
</dbReference>
<gene>
    <name evidence="9" type="ORF">WR25_01235</name>
</gene>
<evidence type="ECO:0000256" key="2">
    <source>
        <dbReference type="ARBA" id="ARBA00023125"/>
    </source>
</evidence>
<dbReference type="EMBL" id="LIAE01010131">
    <property type="protein sequence ID" value="PAV66282.1"/>
    <property type="molecule type" value="Genomic_DNA"/>
</dbReference>
<accession>A0A2A2JXG4</accession>
<evidence type="ECO:0000256" key="7">
    <source>
        <dbReference type="SAM" id="MobiDB-lite"/>
    </source>
</evidence>
<feature type="compositionally biased region" description="Polar residues" evidence="7">
    <location>
        <begin position="213"/>
        <end position="239"/>
    </location>
</feature>
<dbReference type="GO" id="GO:0005634">
    <property type="term" value="C:nucleus"/>
    <property type="evidence" value="ECO:0007669"/>
    <property type="project" value="UniProtKB-SubCell"/>
</dbReference>
<evidence type="ECO:0000256" key="4">
    <source>
        <dbReference type="ARBA" id="ARBA00023242"/>
    </source>
</evidence>
<evidence type="ECO:0000256" key="6">
    <source>
        <dbReference type="RuleBase" id="RU000682"/>
    </source>
</evidence>
<dbReference type="GO" id="GO:0000981">
    <property type="term" value="F:DNA-binding transcription factor activity, RNA polymerase II-specific"/>
    <property type="evidence" value="ECO:0007669"/>
    <property type="project" value="InterPro"/>
</dbReference>
<organism evidence="9 10">
    <name type="scientific">Diploscapter pachys</name>
    <dbReference type="NCBI Taxonomy" id="2018661"/>
    <lineage>
        <taxon>Eukaryota</taxon>
        <taxon>Metazoa</taxon>
        <taxon>Ecdysozoa</taxon>
        <taxon>Nematoda</taxon>
        <taxon>Chromadorea</taxon>
        <taxon>Rhabditida</taxon>
        <taxon>Rhabditina</taxon>
        <taxon>Rhabditomorpha</taxon>
        <taxon>Rhabditoidea</taxon>
        <taxon>Rhabditidae</taxon>
        <taxon>Diploscapter</taxon>
    </lineage>
</organism>
<keyword evidence="2 5" id="KW-0238">DNA-binding</keyword>
<sequence>MSLPYPYWPDQLRSCINAMTTPTSSGVNGSSNSFSIDSILSNRMSLPMFPLAGDPFAWHMAAAAYPFLPGNLMPSPLLPTFLPSFHFNGKRKRRHRTIFSEEQLQILEKTFLSTHYPDVSTREKLAIQCDLREERVEVWFKNRRAKERKQRKEVNGDDSKDGENKISSVSDASDCELSEDDEPKEKRQKRSSNESDSNNSSSQADSVQRHPKASNNSRSDQSPPSYPESHNQKQTKSES</sequence>
<keyword evidence="10" id="KW-1185">Reference proteome</keyword>
<keyword evidence="3 5" id="KW-0371">Homeobox</keyword>
<evidence type="ECO:0000256" key="3">
    <source>
        <dbReference type="ARBA" id="ARBA00023155"/>
    </source>
</evidence>
<dbReference type="SUPFAM" id="SSF46689">
    <property type="entry name" value="Homeodomain-like"/>
    <property type="match status" value="1"/>
</dbReference>
<dbReference type="STRING" id="2018661.A0A2A2JXG4"/>